<dbReference type="Pfam" id="PF00912">
    <property type="entry name" value="Transgly"/>
    <property type="match status" value="1"/>
</dbReference>
<dbReference type="GO" id="GO:0009252">
    <property type="term" value="P:peptidoglycan biosynthetic process"/>
    <property type="evidence" value="ECO:0007669"/>
    <property type="project" value="TreeGrafter"/>
</dbReference>
<keyword evidence="3" id="KW-0732">Signal</keyword>
<dbReference type="RefSeq" id="WP_185075333.1">
    <property type="nucleotide sequence ID" value="NZ_JACHMB010000001.1"/>
</dbReference>
<dbReference type="InterPro" id="IPR023346">
    <property type="entry name" value="Lysozyme-like_dom_sf"/>
</dbReference>
<keyword evidence="5" id="KW-0645">Protease</keyword>
<keyword evidence="5" id="KW-0378">Hydrolase</keyword>
<dbReference type="PANTHER" id="PTHR32282">
    <property type="entry name" value="BINDING PROTEIN TRANSPEPTIDASE, PUTATIVE-RELATED"/>
    <property type="match status" value="1"/>
</dbReference>
<feature type="signal peptide" evidence="3">
    <location>
        <begin position="1"/>
        <end position="21"/>
    </location>
</feature>
<feature type="region of interest" description="Disordered" evidence="2">
    <location>
        <begin position="143"/>
        <end position="163"/>
    </location>
</feature>
<evidence type="ECO:0000256" key="3">
    <source>
        <dbReference type="SAM" id="SignalP"/>
    </source>
</evidence>
<evidence type="ECO:0000256" key="1">
    <source>
        <dbReference type="ARBA" id="ARBA00022679"/>
    </source>
</evidence>
<reference evidence="5 6" key="1">
    <citation type="submission" date="2020-08" db="EMBL/GenBank/DDBJ databases">
        <title>Sequencing the genomes of 1000 actinobacteria strains.</title>
        <authorList>
            <person name="Klenk H.-P."/>
        </authorList>
    </citation>
    <scope>NUCLEOTIDE SEQUENCE [LARGE SCALE GENOMIC DNA]</scope>
    <source>
        <strain evidence="5 6">DSM 45507</strain>
    </source>
</reference>
<dbReference type="Gene3D" id="1.10.3810.10">
    <property type="entry name" value="Biosynthetic peptidoglycan transglycosylase-like"/>
    <property type="match status" value="1"/>
</dbReference>
<dbReference type="InterPro" id="IPR001264">
    <property type="entry name" value="Glyco_trans_51"/>
</dbReference>
<dbReference type="GO" id="GO:0004180">
    <property type="term" value="F:carboxypeptidase activity"/>
    <property type="evidence" value="ECO:0007669"/>
    <property type="project" value="UniProtKB-KW"/>
</dbReference>
<evidence type="ECO:0000259" key="4">
    <source>
        <dbReference type="Pfam" id="PF00912"/>
    </source>
</evidence>
<evidence type="ECO:0000256" key="2">
    <source>
        <dbReference type="SAM" id="MobiDB-lite"/>
    </source>
</evidence>
<dbReference type="InterPro" id="IPR050396">
    <property type="entry name" value="Glycosyltr_51/Transpeptidase"/>
</dbReference>
<comment type="caution">
    <text evidence="5">The sequence shown here is derived from an EMBL/GenBank/DDBJ whole genome shotgun (WGS) entry which is preliminary data.</text>
</comment>
<evidence type="ECO:0000313" key="6">
    <source>
        <dbReference type="Proteomes" id="UP000579153"/>
    </source>
</evidence>
<dbReference type="PANTHER" id="PTHR32282:SF34">
    <property type="entry name" value="PENICILLIN-BINDING PROTEIN 1A"/>
    <property type="match status" value="1"/>
</dbReference>
<dbReference type="GO" id="GO:0030288">
    <property type="term" value="C:outer membrane-bounded periplasmic space"/>
    <property type="evidence" value="ECO:0007669"/>
    <property type="project" value="TreeGrafter"/>
</dbReference>
<feature type="domain" description="Glycosyl transferase family 51" evidence="4">
    <location>
        <begin position="52"/>
        <end position="146"/>
    </location>
</feature>
<dbReference type="AlphaFoldDB" id="A0A7W9GE65"/>
<keyword evidence="1" id="KW-0808">Transferase</keyword>
<dbReference type="GO" id="GO:0008955">
    <property type="term" value="F:peptidoglycan glycosyltransferase activity"/>
    <property type="evidence" value="ECO:0007669"/>
    <property type="project" value="TreeGrafter"/>
</dbReference>
<sequence length="163" mass="18028">MVLAVMVLAAGLFVMIMVAYANTPLPLATQQQAVEQGSIIYYRDGKTEIAWLGTKREIVPITKIPRHVHDAFIAAENRTFRTDPGISVSGIMRAVWSTVTGQQIQCGSTITQEMARGYYDGLSQERTIQRKVKEIFVSIRASKDMSDEISPPARGTGPQRRTA</sequence>
<dbReference type="Proteomes" id="UP000579153">
    <property type="component" value="Unassembled WGS sequence"/>
</dbReference>
<protein>
    <submittedName>
        <fullName evidence="5">Membrane carboxypeptidase/penicillin-binding protein</fullName>
    </submittedName>
</protein>
<dbReference type="SUPFAM" id="SSF53955">
    <property type="entry name" value="Lysozyme-like"/>
    <property type="match status" value="1"/>
</dbReference>
<dbReference type="EMBL" id="JACHMB010000001">
    <property type="protein sequence ID" value="MBB5782178.1"/>
    <property type="molecule type" value="Genomic_DNA"/>
</dbReference>
<feature type="chain" id="PRO_5031178722" evidence="3">
    <location>
        <begin position="22"/>
        <end position="163"/>
    </location>
</feature>
<evidence type="ECO:0000313" key="5">
    <source>
        <dbReference type="EMBL" id="MBB5782178.1"/>
    </source>
</evidence>
<dbReference type="InterPro" id="IPR036950">
    <property type="entry name" value="PBP_transglycosylase"/>
</dbReference>
<name>A0A7W9GE65_9ACTN</name>
<keyword evidence="5" id="KW-0121">Carboxypeptidase</keyword>
<proteinExistence type="predicted"/>
<accession>A0A7W9GE65</accession>
<organism evidence="5 6">
    <name type="scientific">Nonomuraea jabiensis</name>
    <dbReference type="NCBI Taxonomy" id="882448"/>
    <lineage>
        <taxon>Bacteria</taxon>
        <taxon>Bacillati</taxon>
        <taxon>Actinomycetota</taxon>
        <taxon>Actinomycetes</taxon>
        <taxon>Streptosporangiales</taxon>
        <taxon>Streptosporangiaceae</taxon>
        <taxon>Nonomuraea</taxon>
    </lineage>
</organism>
<gene>
    <name evidence="5" type="ORF">HD596_008934</name>
</gene>
<keyword evidence="6" id="KW-1185">Reference proteome</keyword>